<dbReference type="EMBL" id="OCNJ01000008">
    <property type="protein sequence ID" value="SOD98861.1"/>
    <property type="molecule type" value="Genomic_DNA"/>
</dbReference>
<dbReference type="PANTHER" id="PTHR38075">
    <property type="entry name" value="DUF4139 DOMAIN-CONTAINING PROTEIN"/>
    <property type="match status" value="1"/>
</dbReference>
<dbReference type="Pfam" id="PF13598">
    <property type="entry name" value="DUF4139"/>
    <property type="match status" value="1"/>
</dbReference>
<evidence type="ECO:0000313" key="3">
    <source>
        <dbReference type="EMBL" id="SOD98861.1"/>
    </source>
</evidence>
<proteinExistence type="predicted"/>
<reference evidence="3 4" key="1">
    <citation type="submission" date="2017-09" db="EMBL/GenBank/DDBJ databases">
        <authorList>
            <person name="Ehlers B."/>
            <person name="Leendertz F.H."/>
        </authorList>
    </citation>
    <scope>NUCLEOTIDE SEQUENCE [LARGE SCALE GENOMIC DNA]</scope>
    <source>
        <strain evidence="3 4">USBA 140</strain>
    </source>
</reference>
<gene>
    <name evidence="3" type="ORF">SAMN05421508_108112</name>
</gene>
<protein>
    <recommendedName>
        <fullName evidence="2">DUF4139 domain-containing protein</fullName>
    </recommendedName>
</protein>
<accession>A0A286GTH2</accession>
<dbReference type="AlphaFoldDB" id="A0A286GTH2"/>
<dbReference type="PANTHER" id="PTHR38075:SF1">
    <property type="entry name" value="DUF4139 DOMAIN-CONTAINING PROTEIN"/>
    <property type="match status" value="1"/>
</dbReference>
<organism evidence="3 4">
    <name type="scientific">Caenispirillum bisanense</name>
    <dbReference type="NCBI Taxonomy" id="414052"/>
    <lineage>
        <taxon>Bacteria</taxon>
        <taxon>Pseudomonadati</taxon>
        <taxon>Pseudomonadota</taxon>
        <taxon>Alphaproteobacteria</taxon>
        <taxon>Rhodospirillales</taxon>
        <taxon>Novispirillaceae</taxon>
        <taxon>Caenispirillum</taxon>
    </lineage>
</organism>
<sequence>MSSSRPVAAVLVLALAAAPGTVLAADPVPEVTAAEGARTALGLTIYNHGSALVTDRRSVSLPAGEARLVFPGLPREVQPTGAGLRAAGVQVVQQSLDTSLPTPDALLAAAVGQEVTFERLNPVTGATESVRARVLAGPPAPLFEVDGKVRPDIPGTPVFDALPAGVRLHPAWTGLVRSEATAPAATLAYLTGGLGWQADYTATLSEDAKSLSLQAMATLNNDTGTTFPAAAVKLVAGEVARVDDAPMMAKAARGGMMEYAAAPAAAPMADAAREQIGAFHLYTLDRPVDLPAGRTVQHALLSAQTVPVTTEYRLESPPHVFFNQVMGDTPVHVETRLTFTNDTASGLGKPLPAGTVRVFAPDSAGLLQLVGADRLDHLGEGREGHVTLGRAFDVTAERVQTDFKRLSDRVTETAHRITLTNGRDEAVTVRVAEPLPGQWEILEASTPAEKARSDQAVWRVTVPAKGEAVLSYRARIQY</sequence>
<dbReference type="InterPro" id="IPR037291">
    <property type="entry name" value="DUF4139"/>
</dbReference>
<name>A0A286GTH2_9PROT</name>
<dbReference type="OrthoDB" id="9808067at2"/>
<evidence type="ECO:0000259" key="2">
    <source>
        <dbReference type="Pfam" id="PF13598"/>
    </source>
</evidence>
<dbReference type="Proteomes" id="UP000219621">
    <property type="component" value="Unassembled WGS sequence"/>
</dbReference>
<feature type="chain" id="PRO_5012515883" description="DUF4139 domain-containing protein" evidence="1">
    <location>
        <begin position="25"/>
        <end position="478"/>
    </location>
</feature>
<evidence type="ECO:0000313" key="4">
    <source>
        <dbReference type="Proteomes" id="UP000219621"/>
    </source>
</evidence>
<keyword evidence="4" id="KW-1185">Reference proteome</keyword>
<evidence type="ECO:0000256" key="1">
    <source>
        <dbReference type="SAM" id="SignalP"/>
    </source>
</evidence>
<feature type="signal peptide" evidence="1">
    <location>
        <begin position="1"/>
        <end position="24"/>
    </location>
</feature>
<dbReference type="RefSeq" id="WP_097280513.1">
    <property type="nucleotide sequence ID" value="NZ_OCNJ01000008.1"/>
</dbReference>
<keyword evidence="1" id="KW-0732">Signal</keyword>
<feature type="domain" description="DUF4139" evidence="2">
    <location>
        <begin position="186"/>
        <end position="478"/>
    </location>
</feature>